<dbReference type="SMART" id="SM00504">
    <property type="entry name" value="Ubox"/>
    <property type="match status" value="1"/>
</dbReference>
<evidence type="ECO:0000256" key="2">
    <source>
        <dbReference type="ARBA" id="ARBA00003861"/>
    </source>
</evidence>
<gene>
    <name evidence="15" type="ORF">Acr_29g0001940</name>
</gene>
<evidence type="ECO:0000256" key="10">
    <source>
        <dbReference type="PROSITE-ProRule" id="PRU10141"/>
    </source>
</evidence>
<evidence type="ECO:0000256" key="7">
    <source>
        <dbReference type="ARBA" id="ARBA00022777"/>
    </source>
</evidence>
<dbReference type="PROSITE" id="PS51698">
    <property type="entry name" value="U_BOX"/>
    <property type="match status" value="1"/>
</dbReference>
<keyword evidence="8" id="KW-0833">Ubl conjugation pathway</keyword>
<keyword evidence="16" id="KW-1185">Reference proteome</keyword>
<dbReference type="CDD" id="cd01989">
    <property type="entry name" value="USP_STK_Ubox_N"/>
    <property type="match status" value="1"/>
</dbReference>
<dbReference type="PANTHER" id="PTHR45647:SF100">
    <property type="entry name" value="U-BOX DOMAIN-CONTAINING PROTEIN 33"/>
    <property type="match status" value="1"/>
</dbReference>
<feature type="compositionally biased region" description="Polar residues" evidence="12">
    <location>
        <begin position="225"/>
        <end position="247"/>
    </location>
</feature>
<evidence type="ECO:0000313" key="15">
    <source>
        <dbReference type="EMBL" id="GFZ21032.1"/>
    </source>
</evidence>
<feature type="region of interest" description="Disordered" evidence="12">
    <location>
        <begin position="225"/>
        <end position="310"/>
    </location>
</feature>
<keyword evidence="7 15" id="KW-0418">Kinase</keyword>
<dbReference type="AlphaFoldDB" id="A0A7J0HDF2"/>
<dbReference type="InterPro" id="IPR000719">
    <property type="entry name" value="Prot_kinase_dom"/>
</dbReference>
<evidence type="ECO:0000259" key="13">
    <source>
        <dbReference type="PROSITE" id="PS50011"/>
    </source>
</evidence>
<dbReference type="PROSITE" id="PS00107">
    <property type="entry name" value="PROTEIN_KINASE_ATP"/>
    <property type="match status" value="1"/>
</dbReference>
<dbReference type="Gene3D" id="3.40.50.620">
    <property type="entry name" value="HUPs"/>
    <property type="match status" value="1"/>
</dbReference>
<dbReference type="Gene3D" id="1.10.510.10">
    <property type="entry name" value="Transferase(Phosphotransferase) domain 1"/>
    <property type="match status" value="1"/>
</dbReference>
<dbReference type="CDD" id="cd16655">
    <property type="entry name" value="RING-Ubox_WDSUB1-like"/>
    <property type="match status" value="1"/>
</dbReference>
<keyword evidence="5" id="KW-0808">Transferase</keyword>
<dbReference type="InterPro" id="IPR014729">
    <property type="entry name" value="Rossmann-like_a/b/a_fold"/>
</dbReference>
<protein>
    <recommendedName>
        <fullName evidence="4">RING-type E3 ubiquitin transferase</fullName>
        <ecNumber evidence="4">2.3.2.27</ecNumber>
    </recommendedName>
</protein>
<keyword evidence="11" id="KW-0175">Coiled coil</keyword>
<feature type="coiled-coil region" evidence="11">
    <location>
        <begin position="358"/>
        <end position="504"/>
    </location>
</feature>
<dbReference type="Pfam" id="PF04564">
    <property type="entry name" value="U-box"/>
    <property type="match status" value="1"/>
</dbReference>
<dbReference type="SUPFAM" id="SSF57850">
    <property type="entry name" value="RING/U-box"/>
    <property type="match status" value="1"/>
</dbReference>
<evidence type="ECO:0000256" key="12">
    <source>
        <dbReference type="SAM" id="MobiDB-lite"/>
    </source>
</evidence>
<sequence length="905" mass="102851">MAVVSRMPLTLQQINPITYHNFKNPRMMASRGEISEEPPVQVVEDKVYVAVGKEYSESKSTLTWALHNSGGRKICILHVHEPAQRIPFMGTKIQASRLEEQQVKAYRETEKQDMNKLLREYGMLCKQAGVHAELLHIEMESIEKGILELISQHGIRKLVMGAAADKHYSKKMLEPKSKKAIHVQLQAPISCHIWFICRGNLVHTREGRLEGVSMEVASLIQQASPKTEIGQSNQWRSRSTNQVQNDQLRLFTPSPQHRRVRSDVRGTEASTSSPDSSREGTPCSTERNFSEGDRISGRSPSLNSHFSPFSAGDMADDSALASAARAEDGLESRAMHHLKDDCQLTSPSSVLVHEGVMKDELYDKLKQAMEEVENSRREAFEESVRRRKAEKEVIDAFRRAKTAESLYAEEMRQRKETEEALAKGKEELENMKQKVDEFMEELGISLEQNSFLESQIAHTEKTIQELEQKMFSAVELMQKYKTERDELQVEHDNALTVAEELRKKYSEKSSNSLIPQIFSEFSFSEIEQATNNFDPALKIGEGGYGSIYKCLLRNTQVAIKMLHSHSLQGPLEFQQEVTRLFPCILFHFSYVNILSKLRHPNLVTLVGACPETWTLVYEYLPNGSLEDRLSCKDNTPPLSWQTRLRIAVELCSVLIFLHNSTPHNIVVHGDLKPANILLDENYVCKLSDFGICRAISQNELSSNNTTLCCRTDPKGTFAYMDPEFHATGELTRKSDTYSFGIILLRLLTGRSVFGLPKEVQCALDKGTLKNLLDPTAGDWPFVQAKQLAHLAMRCCEMNRRRRPDLASDVWRMLEPMRVLCGASSFRLSSDERCQIPPYFICPIVKKIMQDPHVAADGFSYELEAMRRWLDSGHDTSPKTNLKLTHCNLVPNHTLRSAIQEWLHNP</sequence>
<proteinExistence type="predicted"/>
<name>A0A7J0HDF2_9ERIC</name>
<dbReference type="InterPro" id="IPR013083">
    <property type="entry name" value="Znf_RING/FYVE/PHD"/>
</dbReference>
<evidence type="ECO:0000256" key="6">
    <source>
        <dbReference type="ARBA" id="ARBA00022741"/>
    </source>
</evidence>
<feature type="domain" description="Protein kinase" evidence="13">
    <location>
        <begin position="533"/>
        <end position="819"/>
    </location>
</feature>
<evidence type="ECO:0000256" key="3">
    <source>
        <dbReference type="ARBA" id="ARBA00004906"/>
    </source>
</evidence>
<reference evidence="15 16" key="1">
    <citation type="submission" date="2019-07" db="EMBL/GenBank/DDBJ databases">
        <title>De Novo Assembly of kiwifruit Actinidia rufa.</title>
        <authorList>
            <person name="Sugita-Konishi S."/>
            <person name="Sato K."/>
            <person name="Mori E."/>
            <person name="Abe Y."/>
            <person name="Kisaki G."/>
            <person name="Hamano K."/>
            <person name="Suezawa K."/>
            <person name="Otani M."/>
            <person name="Fukuda T."/>
            <person name="Manabe T."/>
            <person name="Gomi K."/>
            <person name="Tabuchi M."/>
            <person name="Akimitsu K."/>
            <person name="Kataoka I."/>
        </authorList>
    </citation>
    <scope>NUCLEOTIDE SEQUENCE [LARGE SCALE GENOMIC DNA]</scope>
    <source>
        <strain evidence="16">cv. Fuchu</strain>
    </source>
</reference>
<dbReference type="Gene3D" id="3.30.200.20">
    <property type="entry name" value="Phosphorylase Kinase, domain 1"/>
    <property type="match status" value="1"/>
</dbReference>
<dbReference type="InterPro" id="IPR003613">
    <property type="entry name" value="Ubox_domain"/>
</dbReference>
<dbReference type="EC" id="2.3.2.27" evidence="4"/>
<dbReference type="GO" id="GO:0005524">
    <property type="term" value="F:ATP binding"/>
    <property type="evidence" value="ECO:0007669"/>
    <property type="project" value="UniProtKB-UniRule"/>
</dbReference>
<feature type="binding site" evidence="10">
    <location>
        <position position="560"/>
    </location>
    <ligand>
        <name>ATP</name>
        <dbReference type="ChEBI" id="CHEBI:30616"/>
    </ligand>
</feature>
<dbReference type="GO" id="GO:0061630">
    <property type="term" value="F:ubiquitin protein ligase activity"/>
    <property type="evidence" value="ECO:0007669"/>
    <property type="project" value="UniProtKB-EC"/>
</dbReference>
<dbReference type="Proteomes" id="UP000585474">
    <property type="component" value="Unassembled WGS sequence"/>
</dbReference>
<evidence type="ECO:0000256" key="9">
    <source>
        <dbReference type="ARBA" id="ARBA00022840"/>
    </source>
</evidence>
<comment type="function">
    <text evidence="2">Functions as an E3 ubiquitin ligase.</text>
</comment>
<dbReference type="Pfam" id="PF00069">
    <property type="entry name" value="Pkinase"/>
    <property type="match status" value="1"/>
</dbReference>
<dbReference type="EMBL" id="BJWL01000029">
    <property type="protein sequence ID" value="GFZ21032.1"/>
    <property type="molecule type" value="Genomic_DNA"/>
</dbReference>
<evidence type="ECO:0000256" key="1">
    <source>
        <dbReference type="ARBA" id="ARBA00000900"/>
    </source>
</evidence>
<dbReference type="Gene3D" id="3.30.40.10">
    <property type="entry name" value="Zinc/RING finger domain, C3HC4 (zinc finger)"/>
    <property type="match status" value="1"/>
</dbReference>
<dbReference type="InterPro" id="IPR011009">
    <property type="entry name" value="Kinase-like_dom_sf"/>
</dbReference>
<dbReference type="PANTHER" id="PTHR45647">
    <property type="entry name" value="OS02G0152300 PROTEIN"/>
    <property type="match status" value="1"/>
</dbReference>
<dbReference type="SMART" id="SM00220">
    <property type="entry name" value="S_TKc"/>
    <property type="match status" value="1"/>
</dbReference>
<dbReference type="GO" id="GO:0016567">
    <property type="term" value="P:protein ubiquitination"/>
    <property type="evidence" value="ECO:0007669"/>
    <property type="project" value="UniProtKB-UniPathway"/>
</dbReference>
<keyword evidence="6 10" id="KW-0547">Nucleotide-binding</keyword>
<feature type="compositionally biased region" description="Polar residues" evidence="12">
    <location>
        <begin position="298"/>
        <end position="307"/>
    </location>
</feature>
<evidence type="ECO:0000256" key="5">
    <source>
        <dbReference type="ARBA" id="ARBA00022679"/>
    </source>
</evidence>
<dbReference type="SUPFAM" id="SSF52402">
    <property type="entry name" value="Adenine nucleotide alpha hydrolases-like"/>
    <property type="match status" value="1"/>
</dbReference>
<accession>A0A7J0HDF2</accession>
<dbReference type="PROSITE" id="PS00108">
    <property type="entry name" value="PROTEIN_KINASE_ST"/>
    <property type="match status" value="1"/>
</dbReference>
<evidence type="ECO:0000256" key="4">
    <source>
        <dbReference type="ARBA" id="ARBA00012483"/>
    </source>
</evidence>
<evidence type="ECO:0000256" key="11">
    <source>
        <dbReference type="SAM" id="Coils"/>
    </source>
</evidence>
<evidence type="ECO:0000259" key="14">
    <source>
        <dbReference type="PROSITE" id="PS51698"/>
    </source>
</evidence>
<evidence type="ECO:0000256" key="8">
    <source>
        <dbReference type="ARBA" id="ARBA00022786"/>
    </source>
</evidence>
<comment type="catalytic activity">
    <reaction evidence="1">
        <text>S-ubiquitinyl-[E2 ubiquitin-conjugating enzyme]-L-cysteine + [acceptor protein]-L-lysine = [E2 ubiquitin-conjugating enzyme]-L-cysteine + N(6)-ubiquitinyl-[acceptor protein]-L-lysine.</text>
        <dbReference type="EC" id="2.3.2.27"/>
    </reaction>
</comment>
<keyword evidence="9 10" id="KW-0067">ATP-binding</keyword>
<dbReference type="PROSITE" id="PS50011">
    <property type="entry name" value="PROTEIN_KINASE_DOM"/>
    <property type="match status" value="1"/>
</dbReference>
<comment type="caution">
    <text evidence="15">The sequence shown here is derived from an EMBL/GenBank/DDBJ whole genome shotgun (WGS) entry which is preliminary data.</text>
</comment>
<dbReference type="InterPro" id="IPR008271">
    <property type="entry name" value="Ser/Thr_kinase_AS"/>
</dbReference>
<dbReference type="InterPro" id="IPR017441">
    <property type="entry name" value="Protein_kinase_ATP_BS"/>
</dbReference>
<evidence type="ECO:0000313" key="16">
    <source>
        <dbReference type="Proteomes" id="UP000585474"/>
    </source>
</evidence>
<comment type="pathway">
    <text evidence="3">Protein modification; protein ubiquitination.</text>
</comment>
<organism evidence="15 16">
    <name type="scientific">Actinidia rufa</name>
    <dbReference type="NCBI Taxonomy" id="165716"/>
    <lineage>
        <taxon>Eukaryota</taxon>
        <taxon>Viridiplantae</taxon>
        <taxon>Streptophyta</taxon>
        <taxon>Embryophyta</taxon>
        <taxon>Tracheophyta</taxon>
        <taxon>Spermatophyta</taxon>
        <taxon>Magnoliopsida</taxon>
        <taxon>eudicotyledons</taxon>
        <taxon>Gunneridae</taxon>
        <taxon>Pentapetalae</taxon>
        <taxon>asterids</taxon>
        <taxon>Ericales</taxon>
        <taxon>Actinidiaceae</taxon>
        <taxon>Actinidia</taxon>
    </lineage>
</organism>
<dbReference type="InterPro" id="IPR051348">
    <property type="entry name" value="U-box_ubiquitin_ligases"/>
</dbReference>
<dbReference type="UniPathway" id="UPA00143"/>
<dbReference type="SUPFAM" id="SSF56112">
    <property type="entry name" value="Protein kinase-like (PK-like)"/>
    <property type="match status" value="1"/>
</dbReference>
<dbReference type="GO" id="GO:0004672">
    <property type="term" value="F:protein kinase activity"/>
    <property type="evidence" value="ECO:0007669"/>
    <property type="project" value="InterPro"/>
</dbReference>
<dbReference type="OrthoDB" id="4062651at2759"/>
<feature type="domain" description="U-box" evidence="14">
    <location>
        <begin position="834"/>
        <end position="905"/>
    </location>
</feature>